<dbReference type="EMBL" id="PJCH01000015">
    <property type="protein sequence ID" value="PQA86511.1"/>
    <property type="molecule type" value="Genomic_DNA"/>
</dbReference>
<protein>
    <submittedName>
        <fullName evidence="2">Uncharacterized protein</fullName>
    </submittedName>
</protein>
<name>A0A2S7K220_9PROT</name>
<dbReference type="Proteomes" id="UP000239504">
    <property type="component" value="Unassembled WGS sequence"/>
</dbReference>
<evidence type="ECO:0000256" key="1">
    <source>
        <dbReference type="SAM" id="SignalP"/>
    </source>
</evidence>
<keyword evidence="3" id="KW-1185">Reference proteome</keyword>
<reference evidence="2 3" key="1">
    <citation type="submission" date="2017-12" db="EMBL/GenBank/DDBJ databases">
        <authorList>
            <person name="Hurst M.R.H."/>
        </authorList>
    </citation>
    <scope>NUCLEOTIDE SEQUENCE [LARGE SCALE GENOMIC DNA]</scope>
    <source>
        <strain evidence="2 3">SY-3-19</strain>
    </source>
</reference>
<accession>A0A2S7K220</accession>
<keyword evidence="1" id="KW-0732">Signal</keyword>
<feature type="chain" id="PRO_5015598129" evidence="1">
    <location>
        <begin position="20"/>
        <end position="141"/>
    </location>
</feature>
<proteinExistence type="predicted"/>
<dbReference type="AlphaFoldDB" id="A0A2S7K220"/>
<evidence type="ECO:0000313" key="2">
    <source>
        <dbReference type="EMBL" id="PQA86511.1"/>
    </source>
</evidence>
<evidence type="ECO:0000313" key="3">
    <source>
        <dbReference type="Proteomes" id="UP000239504"/>
    </source>
</evidence>
<gene>
    <name evidence="2" type="ORF">CW354_19495</name>
</gene>
<sequence>MKKTVIIAAALAAASSVYAKKPESAETPPPAESYEMSNQRMGEALDRICIAAPLAAETYDSKDNMVIVATDDGGQAFLHLSGECNSMALMFADTASGGENGCFEAGDEITFSSGGGTGKTCEITAIHNWLEEAEEDPFYEY</sequence>
<organism evidence="2 3">
    <name type="scientific">Hyphococcus luteus</name>
    <dbReference type="NCBI Taxonomy" id="2058213"/>
    <lineage>
        <taxon>Bacteria</taxon>
        <taxon>Pseudomonadati</taxon>
        <taxon>Pseudomonadota</taxon>
        <taxon>Alphaproteobacteria</taxon>
        <taxon>Parvularculales</taxon>
        <taxon>Parvularculaceae</taxon>
        <taxon>Hyphococcus</taxon>
    </lineage>
</organism>
<feature type="signal peptide" evidence="1">
    <location>
        <begin position="1"/>
        <end position="19"/>
    </location>
</feature>
<comment type="caution">
    <text evidence="2">The sequence shown here is derived from an EMBL/GenBank/DDBJ whole genome shotgun (WGS) entry which is preliminary data.</text>
</comment>